<proteinExistence type="predicted"/>
<dbReference type="Pfam" id="PF05159">
    <property type="entry name" value="Capsule_synth"/>
    <property type="match status" value="1"/>
</dbReference>
<keyword evidence="2" id="KW-1185">Reference proteome</keyword>
<sequence>MIKITKNIKKNIRKLLIPHNDKLINFLIFLGVRPIVFIDSDIGELDWLDIPRQDIYFEGIKKIRPIISYRVPRNIPTDSEGNVFTLNSTEMFIYRDVNLFSVVEYSVYVSLEIAKHEFDINNDVHYNEIIKWLRLARMIVDNILDFLKKTKPSSVVIMQGYFIETAIVRQLSDIFYFQVFTLENTFNYERIICEPLSEISVNKTSIMSWFYKLSFKNINKSHITAESWVSNITKKKHITHQSPTEKYQWLAGKKRLLFLGQCFTDSSLLFGWDRNYSTVEIFSSLKQYAMSKDCHLFIKFHPKEFNGLNPLLKSYDQLTYKKICESGIALSDCDNVTLDYINQYSTTQLIQGADVVITINSQAGLEALALGKEVVLLNQAFYDQLGCTWNIPHLSVIDSCLDAILYSGVSLSNKKVVDTFFNIYFSNYCIKRHAQILVTALLDRQLQRRFFSTYP</sequence>
<dbReference type="Proteomes" id="UP000191980">
    <property type="component" value="Unassembled WGS sequence"/>
</dbReference>
<dbReference type="GO" id="GO:0015774">
    <property type="term" value="P:polysaccharide transport"/>
    <property type="evidence" value="ECO:0007669"/>
    <property type="project" value="InterPro"/>
</dbReference>
<dbReference type="STRING" id="1420851.AU255_16760"/>
<dbReference type="OrthoDB" id="543755at2"/>
<protein>
    <recommendedName>
        <fullName evidence="3">Capsular biosynthesis protein</fullName>
    </recommendedName>
</protein>
<dbReference type="RefSeq" id="WP_080524066.1">
    <property type="nucleotide sequence ID" value="NZ_LPUF01000003.1"/>
</dbReference>
<dbReference type="InterPro" id="IPR043148">
    <property type="entry name" value="TagF_C"/>
</dbReference>
<evidence type="ECO:0008006" key="3">
    <source>
        <dbReference type="Google" id="ProtNLM"/>
    </source>
</evidence>
<dbReference type="InterPro" id="IPR007833">
    <property type="entry name" value="Capsule_polysaccharide_synth"/>
</dbReference>
<dbReference type="AlphaFoldDB" id="A0A1V8M2R8"/>
<comment type="caution">
    <text evidence="1">The sequence shown here is derived from an EMBL/GenBank/DDBJ whole genome shotgun (WGS) entry which is preliminary data.</text>
</comment>
<accession>A0A1V8M2R8</accession>
<organism evidence="1 2">
    <name type="scientific">Methyloprofundus sedimenti</name>
    <dbReference type="NCBI Taxonomy" id="1420851"/>
    <lineage>
        <taxon>Bacteria</taxon>
        <taxon>Pseudomonadati</taxon>
        <taxon>Pseudomonadota</taxon>
        <taxon>Gammaproteobacteria</taxon>
        <taxon>Methylococcales</taxon>
        <taxon>Methylococcaceae</taxon>
        <taxon>Methyloprofundus</taxon>
    </lineage>
</organism>
<evidence type="ECO:0000313" key="2">
    <source>
        <dbReference type="Proteomes" id="UP000191980"/>
    </source>
</evidence>
<dbReference type="EMBL" id="LPUF01000003">
    <property type="protein sequence ID" value="OQK15841.1"/>
    <property type="molecule type" value="Genomic_DNA"/>
</dbReference>
<reference evidence="1 2" key="1">
    <citation type="submission" date="2015-12" db="EMBL/GenBank/DDBJ databases">
        <authorList>
            <person name="Shamseldin A."/>
            <person name="Moawad H."/>
            <person name="Abd El-Rahim W.M."/>
            <person name="Sadowsky M.J."/>
        </authorList>
    </citation>
    <scope>NUCLEOTIDE SEQUENCE [LARGE SCALE GENOMIC DNA]</scope>
    <source>
        <strain evidence="1 2">WF1</strain>
    </source>
</reference>
<gene>
    <name evidence="1" type="ORF">AU255_16760</name>
</gene>
<dbReference type="Gene3D" id="3.40.50.12580">
    <property type="match status" value="1"/>
</dbReference>
<name>A0A1V8M2R8_9GAMM</name>
<evidence type="ECO:0000313" key="1">
    <source>
        <dbReference type="EMBL" id="OQK15841.1"/>
    </source>
</evidence>
<dbReference type="GO" id="GO:0000271">
    <property type="term" value="P:polysaccharide biosynthetic process"/>
    <property type="evidence" value="ECO:0007669"/>
    <property type="project" value="InterPro"/>
</dbReference>